<protein>
    <recommendedName>
        <fullName evidence="4">WW domain-containing protein</fullName>
    </recommendedName>
</protein>
<evidence type="ECO:0008006" key="4">
    <source>
        <dbReference type="Google" id="ProtNLM"/>
    </source>
</evidence>
<feature type="transmembrane region" description="Helical" evidence="1">
    <location>
        <begin position="357"/>
        <end position="377"/>
    </location>
</feature>
<sequence>MSSSYFAGLPLAGNAPEVSFDTTITHAHGCTPVYPLSGGWTRYVHINGGVYYYHAELRVITERDVSETGDQNIVLEDWKDFLQSTRDNGMIRYVTSDADAVLRYLPSLSDSGEYDGELELAEAFFVCYSDASEVKCPRAGKEDISVQHDTYSYWTHIEEYPMHLHKQRSGVLSKATACFWTAITFLSNEQIERVVEVYEDLLDTWETNQTMTPVLIWYLARIIREVKAMQEGIAMAVGYHSQTEIQGHSGYAIKQLSSTIQQSIRETGKASTSISGTWQLSTAEVLFSVLLLSTHRSYRERLAKTRVAWSVNLEEFRHVIEKMLAEWTDTNLLATVFVGANVSFLSVPNLTAMQRTASLASAIFSLVSIGSGLYHVWHHRTKIRADQVDAAKYVYHVQGPGGRGESDMVDPVVMSFFLAVPVASMLWAVACFSVALAAFCIQGTDSHGRIVLIVVIGVGTTVSLLAALGFKQMFAGCSAISHDDCTNITLRI</sequence>
<proteinExistence type="predicted"/>
<keyword evidence="3" id="KW-1185">Reference proteome</keyword>
<dbReference type="Proteomes" id="UP000053257">
    <property type="component" value="Unassembled WGS sequence"/>
</dbReference>
<dbReference type="OrthoDB" id="3166422at2759"/>
<dbReference type="HOGENOM" id="CLU_030590_0_0_1"/>
<evidence type="ECO:0000313" key="3">
    <source>
        <dbReference type="Proteomes" id="UP000053257"/>
    </source>
</evidence>
<feature type="transmembrane region" description="Helical" evidence="1">
    <location>
        <begin position="416"/>
        <end position="438"/>
    </location>
</feature>
<keyword evidence="1" id="KW-0812">Transmembrane</keyword>
<accession>A0A0C3S6E6</accession>
<dbReference type="STRING" id="745531.A0A0C3S6E6"/>
<keyword evidence="1" id="KW-0472">Membrane</keyword>
<organism evidence="2 3">
    <name type="scientific">Phlebiopsis gigantea (strain 11061_1 CR5-6)</name>
    <name type="common">White-rot fungus</name>
    <name type="synonym">Peniophora gigantea</name>
    <dbReference type="NCBI Taxonomy" id="745531"/>
    <lineage>
        <taxon>Eukaryota</taxon>
        <taxon>Fungi</taxon>
        <taxon>Dikarya</taxon>
        <taxon>Basidiomycota</taxon>
        <taxon>Agaricomycotina</taxon>
        <taxon>Agaricomycetes</taxon>
        <taxon>Polyporales</taxon>
        <taxon>Phanerochaetaceae</taxon>
        <taxon>Phlebiopsis</taxon>
    </lineage>
</organism>
<keyword evidence="1" id="KW-1133">Transmembrane helix</keyword>
<evidence type="ECO:0000313" key="2">
    <source>
        <dbReference type="EMBL" id="KIP06152.1"/>
    </source>
</evidence>
<reference evidence="2 3" key="1">
    <citation type="journal article" date="2014" name="PLoS Genet.">
        <title>Analysis of the Phlebiopsis gigantea genome, transcriptome and secretome provides insight into its pioneer colonization strategies of wood.</title>
        <authorList>
            <person name="Hori C."/>
            <person name="Ishida T."/>
            <person name="Igarashi K."/>
            <person name="Samejima M."/>
            <person name="Suzuki H."/>
            <person name="Master E."/>
            <person name="Ferreira P."/>
            <person name="Ruiz-Duenas F.J."/>
            <person name="Held B."/>
            <person name="Canessa P."/>
            <person name="Larrondo L.F."/>
            <person name="Schmoll M."/>
            <person name="Druzhinina I.S."/>
            <person name="Kubicek C.P."/>
            <person name="Gaskell J.A."/>
            <person name="Kersten P."/>
            <person name="St John F."/>
            <person name="Glasner J."/>
            <person name="Sabat G."/>
            <person name="Splinter BonDurant S."/>
            <person name="Syed K."/>
            <person name="Yadav J."/>
            <person name="Mgbeahuruike A.C."/>
            <person name="Kovalchuk A."/>
            <person name="Asiegbu F.O."/>
            <person name="Lackner G."/>
            <person name="Hoffmeister D."/>
            <person name="Rencoret J."/>
            <person name="Gutierrez A."/>
            <person name="Sun H."/>
            <person name="Lindquist E."/>
            <person name="Barry K."/>
            <person name="Riley R."/>
            <person name="Grigoriev I.V."/>
            <person name="Henrissat B."/>
            <person name="Kues U."/>
            <person name="Berka R.M."/>
            <person name="Martinez A.T."/>
            <person name="Covert S.F."/>
            <person name="Blanchette R.A."/>
            <person name="Cullen D."/>
        </authorList>
    </citation>
    <scope>NUCLEOTIDE SEQUENCE [LARGE SCALE GENOMIC DNA]</scope>
    <source>
        <strain evidence="2 3">11061_1 CR5-6</strain>
    </source>
</reference>
<dbReference type="EMBL" id="KN840524">
    <property type="protein sequence ID" value="KIP06152.1"/>
    <property type="molecule type" value="Genomic_DNA"/>
</dbReference>
<feature type="transmembrane region" description="Helical" evidence="1">
    <location>
        <begin position="450"/>
        <end position="470"/>
    </location>
</feature>
<evidence type="ECO:0000256" key="1">
    <source>
        <dbReference type="SAM" id="Phobius"/>
    </source>
</evidence>
<gene>
    <name evidence="2" type="ORF">PHLGIDRAFT_469066</name>
</gene>
<dbReference type="AlphaFoldDB" id="A0A0C3S6E6"/>
<name>A0A0C3S6E6_PHLG1</name>